<evidence type="ECO:0000313" key="2">
    <source>
        <dbReference type="EMBL" id="SDS97132.1"/>
    </source>
</evidence>
<reference evidence="2 3" key="1">
    <citation type="submission" date="2016-10" db="EMBL/GenBank/DDBJ databases">
        <authorList>
            <person name="de Groot N.N."/>
        </authorList>
    </citation>
    <scope>NUCLEOTIDE SEQUENCE [LARGE SCALE GENOMIC DNA]</scope>
    <source>
        <strain evidence="2 3">DSM 43941</strain>
    </source>
</reference>
<evidence type="ECO:0000313" key="3">
    <source>
        <dbReference type="Proteomes" id="UP000198688"/>
    </source>
</evidence>
<dbReference type="Gene3D" id="1.25.40.10">
    <property type="entry name" value="Tetratricopeptide repeat domain"/>
    <property type="match status" value="1"/>
</dbReference>
<proteinExistence type="predicted"/>
<dbReference type="InterPro" id="IPR041656">
    <property type="entry name" value="TPR_5"/>
</dbReference>
<protein>
    <submittedName>
        <fullName evidence="2">Tetratrico peptide repeat-containing protein</fullName>
    </submittedName>
</protein>
<feature type="domain" description="Tetratrico peptide repeat group 5" evidence="1">
    <location>
        <begin position="40"/>
        <end position="154"/>
    </location>
</feature>
<keyword evidence="3" id="KW-1185">Reference proteome</keyword>
<dbReference type="AlphaFoldDB" id="A0A1H1WJG1"/>
<dbReference type="Pfam" id="PF12688">
    <property type="entry name" value="TPR_5"/>
    <property type="match status" value="1"/>
</dbReference>
<dbReference type="InterPro" id="IPR011990">
    <property type="entry name" value="TPR-like_helical_dom_sf"/>
</dbReference>
<gene>
    <name evidence="2" type="ORF">SAMN04489716_2125</name>
</gene>
<dbReference type="SUPFAM" id="SSF48452">
    <property type="entry name" value="TPR-like"/>
    <property type="match status" value="1"/>
</dbReference>
<dbReference type="EMBL" id="LT629758">
    <property type="protein sequence ID" value="SDS97132.1"/>
    <property type="molecule type" value="Genomic_DNA"/>
</dbReference>
<organism evidence="2 3">
    <name type="scientific">Actinoplanes derwentensis</name>
    <dbReference type="NCBI Taxonomy" id="113562"/>
    <lineage>
        <taxon>Bacteria</taxon>
        <taxon>Bacillati</taxon>
        <taxon>Actinomycetota</taxon>
        <taxon>Actinomycetes</taxon>
        <taxon>Micromonosporales</taxon>
        <taxon>Micromonosporaceae</taxon>
        <taxon>Actinoplanes</taxon>
    </lineage>
</organism>
<dbReference type="Proteomes" id="UP000198688">
    <property type="component" value="Chromosome I"/>
</dbReference>
<dbReference type="STRING" id="113562.SAMN04489716_2125"/>
<evidence type="ECO:0000259" key="1">
    <source>
        <dbReference type="Pfam" id="PF12688"/>
    </source>
</evidence>
<accession>A0A1H1WJG1</accession>
<name>A0A1H1WJG1_9ACTN</name>
<dbReference type="RefSeq" id="WP_231954386.1">
    <property type="nucleotide sequence ID" value="NZ_BOMJ01000044.1"/>
</dbReference>
<sequence>MSTSWDQRVDAFWDAADDTRPAAMLQEMRVLVDERGDADALYEWASVHDFLGREADAVPLYRQALDAGLGAPRRQQAIVQLGSSLRNIGAPAQAVDLLAKQEPDEVVGDAAQAFLALALHDSGRTGEALQVALRALAKTLPLYGRAVTTYADDLPV</sequence>